<accession>A0A2Z6GEV3</accession>
<reference evidence="1 2" key="1">
    <citation type="submission" date="2018-06" db="EMBL/GenBank/DDBJ databases">
        <title>OYT1 Genome Sequencing.</title>
        <authorList>
            <person name="Kato S."/>
            <person name="Itoh T."/>
            <person name="Ohkuma M."/>
        </authorList>
    </citation>
    <scope>NUCLEOTIDE SEQUENCE [LARGE SCALE GENOMIC DNA]</scope>
    <source>
        <strain evidence="1 2">OYT1</strain>
    </source>
</reference>
<gene>
    <name evidence="1" type="ORF">OYT1_ch2344</name>
</gene>
<dbReference type="STRING" id="1188319.OYT1_01518"/>
<name>A0A2Z6GEV3_9PROT</name>
<evidence type="ECO:0000313" key="1">
    <source>
        <dbReference type="EMBL" id="BBE51859.1"/>
    </source>
</evidence>
<proteinExistence type="predicted"/>
<dbReference type="Proteomes" id="UP000033070">
    <property type="component" value="Chromosome"/>
</dbReference>
<keyword evidence="2" id="KW-1185">Reference proteome</keyword>
<dbReference type="EMBL" id="AP018738">
    <property type="protein sequence ID" value="BBE51859.1"/>
    <property type="molecule type" value="Genomic_DNA"/>
</dbReference>
<dbReference type="KEGG" id="fam:OYT1_ch2344"/>
<evidence type="ECO:0000313" key="2">
    <source>
        <dbReference type="Proteomes" id="UP000033070"/>
    </source>
</evidence>
<dbReference type="AlphaFoldDB" id="A0A2Z6GEV3"/>
<sequence length="59" mass="6764">MCAQNKISVPQQIFPNSAKPFFKKPTPPSIYPNYQPQIYIERIPICNINTISVRNIVTT</sequence>
<protein>
    <submittedName>
        <fullName evidence="1">Uncharacterized protein</fullName>
    </submittedName>
</protein>
<organism evidence="1 2">
    <name type="scientific">Ferriphaselus amnicola</name>
    <dbReference type="NCBI Taxonomy" id="1188319"/>
    <lineage>
        <taxon>Bacteria</taxon>
        <taxon>Pseudomonadati</taxon>
        <taxon>Pseudomonadota</taxon>
        <taxon>Betaproteobacteria</taxon>
        <taxon>Nitrosomonadales</taxon>
        <taxon>Gallionellaceae</taxon>
        <taxon>Ferriphaselus</taxon>
    </lineage>
</organism>